<evidence type="ECO:0000313" key="2">
    <source>
        <dbReference type="EMBL" id="KAJ2005919.1"/>
    </source>
</evidence>
<evidence type="ECO:0000313" key="3">
    <source>
        <dbReference type="Proteomes" id="UP001150907"/>
    </source>
</evidence>
<gene>
    <name evidence="2" type="ORF">H4R26_001674</name>
</gene>
<keyword evidence="3" id="KW-1185">Reference proteome</keyword>
<feature type="region of interest" description="Disordered" evidence="1">
    <location>
        <begin position="178"/>
        <end position="233"/>
    </location>
</feature>
<sequence>MSGVWLQISGLPPRTTPAEVAKLTRNRAIAIETQDVSAFEAAGRFLVDDMKTAKDILQRANYEMYRGSLVKINLGLDDLSQYPLVTVNNFQSQAVTEKRLYQHCGSCGGDVCNIEITGPVAKVWFFDSTNAQSFVASLGSSGLCAGEPVVQLKSCSSLATSVSPVDVIALDSDSDRNMAVDTPLSRRLPEAPSPRHNHAAKHNVPRQTNGLPAGRQPVGQPSANAPNAGRFKARKSLGRNMILRNRRTSDAYNGHGLDTAKPDKVALATSGPAGSDASLPARGLSDQPLAVPDMSPDVDNWKARAPYIYEYIYCQNASTITNGGDPSMDCLLSVAWSKTRGSQAVSFYSILGNDKAARTAATWSALHETNGRESSIYTKSQFVLPPRGSLTNSASTLAAFSGRPTGVVHSNYDKFDIPFAATSLKMHDDGHVLFGCAM</sequence>
<organism evidence="2 3">
    <name type="scientific">Coemansia thaxteri</name>
    <dbReference type="NCBI Taxonomy" id="2663907"/>
    <lineage>
        <taxon>Eukaryota</taxon>
        <taxon>Fungi</taxon>
        <taxon>Fungi incertae sedis</taxon>
        <taxon>Zoopagomycota</taxon>
        <taxon>Kickxellomycotina</taxon>
        <taxon>Kickxellomycetes</taxon>
        <taxon>Kickxellales</taxon>
        <taxon>Kickxellaceae</taxon>
        <taxon>Coemansia</taxon>
    </lineage>
</organism>
<protein>
    <submittedName>
        <fullName evidence="2">Uncharacterized protein</fullName>
    </submittedName>
</protein>
<reference evidence="2" key="1">
    <citation type="submission" date="2022-07" db="EMBL/GenBank/DDBJ databases">
        <title>Phylogenomic reconstructions and comparative analyses of Kickxellomycotina fungi.</title>
        <authorList>
            <person name="Reynolds N.K."/>
            <person name="Stajich J.E."/>
            <person name="Barry K."/>
            <person name="Grigoriev I.V."/>
            <person name="Crous P."/>
            <person name="Smith M.E."/>
        </authorList>
    </citation>
    <scope>NUCLEOTIDE SEQUENCE</scope>
    <source>
        <strain evidence="2">IMI 214461</strain>
    </source>
</reference>
<accession>A0A9W8EGD4</accession>
<dbReference type="OrthoDB" id="5536067at2759"/>
<dbReference type="EMBL" id="JANBQF010000080">
    <property type="protein sequence ID" value="KAJ2005919.1"/>
    <property type="molecule type" value="Genomic_DNA"/>
</dbReference>
<feature type="non-terminal residue" evidence="2">
    <location>
        <position position="438"/>
    </location>
</feature>
<comment type="caution">
    <text evidence="2">The sequence shown here is derived from an EMBL/GenBank/DDBJ whole genome shotgun (WGS) entry which is preliminary data.</text>
</comment>
<proteinExistence type="predicted"/>
<dbReference type="Proteomes" id="UP001150907">
    <property type="component" value="Unassembled WGS sequence"/>
</dbReference>
<feature type="compositionally biased region" description="Basic residues" evidence="1">
    <location>
        <begin position="195"/>
        <end position="204"/>
    </location>
</feature>
<dbReference type="AlphaFoldDB" id="A0A9W8EGD4"/>
<evidence type="ECO:0000256" key="1">
    <source>
        <dbReference type="SAM" id="MobiDB-lite"/>
    </source>
</evidence>
<name>A0A9W8EGD4_9FUNG</name>